<feature type="region of interest" description="Disordered" evidence="1">
    <location>
        <begin position="1"/>
        <end position="40"/>
    </location>
</feature>
<proteinExistence type="predicted"/>
<feature type="region of interest" description="Disordered" evidence="1">
    <location>
        <begin position="123"/>
        <end position="206"/>
    </location>
</feature>
<dbReference type="AlphaFoldDB" id="A0A918EY12"/>
<feature type="compositionally biased region" description="Gly residues" evidence="1">
    <location>
        <begin position="244"/>
        <end position="295"/>
    </location>
</feature>
<feature type="compositionally biased region" description="Low complexity" evidence="1">
    <location>
        <begin position="152"/>
        <end position="161"/>
    </location>
</feature>
<accession>A0A918EY12</accession>
<keyword evidence="3" id="KW-1185">Reference proteome</keyword>
<feature type="compositionally biased region" description="Basic and acidic residues" evidence="1">
    <location>
        <begin position="1"/>
        <end position="12"/>
    </location>
</feature>
<evidence type="ECO:0000256" key="1">
    <source>
        <dbReference type="SAM" id="MobiDB-lite"/>
    </source>
</evidence>
<reference evidence="2" key="2">
    <citation type="submission" date="2020-09" db="EMBL/GenBank/DDBJ databases">
        <authorList>
            <person name="Sun Q."/>
            <person name="Ohkuma M."/>
        </authorList>
    </citation>
    <scope>NUCLEOTIDE SEQUENCE</scope>
    <source>
        <strain evidence="2">JCM 4403</strain>
    </source>
</reference>
<sequence>MGERRSDDDGGRTGRRRVHPGSTPAARSGPGPAPGGGAAVDDAGLEALLAAALIREGVDAGAEQRAVAAFLAARDTGAHGGRTRRRDDWRARRRRLGGVPLKTTLSVLAAGFTLSGVAVAGIGATDPSPDRPARDTGNTHASPGATTPPAPGSAAPNAGSGRAETGRPASSRDTEAECRTLGRAGERGGAPASAAGKRLAEAAGGPARVEAYCAELLETARREAERPAQDTARQSGSPASPGRQGTGRPGGTGNGSSGDAGREANGGQGGAPGGGQGNGSGGGAGGPAEPGTGNP</sequence>
<feature type="compositionally biased region" description="Basic and acidic residues" evidence="1">
    <location>
        <begin position="170"/>
        <end position="186"/>
    </location>
</feature>
<dbReference type="RefSeq" id="WP_189558295.1">
    <property type="nucleotide sequence ID" value="NZ_BMTU01000005.1"/>
</dbReference>
<organism evidence="2 3">
    <name type="scientific">Streptomyces pilosus</name>
    <dbReference type="NCBI Taxonomy" id="28893"/>
    <lineage>
        <taxon>Bacteria</taxon>
        <taxon>Bacillati</taxon>
        <taxon>Actinomycetota</taxon>
        <taxon>Actinomycetes</taxon>
        <taxon>Kitasatosporales</taxon>
        <taxon>Streptomycetaceae</taxon>
        <taxon>Streptomyces</taxon>
    </lineage>
</organism>
<dbReference type="EMBL" id="BMTU01000005">
    <property type="protein sequence ID" value="GGQ80744.1"/>
    <property type="molecule type" value="Genomic_DNA"/>
</dbReference>
<feature type="region of interest" description="Disordered" evidence="1">
    <location>
        <begin position="220"/>
        <end position="295"/>
    </location>
</feature>
<dbReference type="Proteomes" id="UP000656732">
    <property type="component" value="Unassembled WGS sequence"/>
</dbReference>
<gene>
    <name evidence="2" type="ORF">GCM10010280_29160</name>
</gene>
<comment type="caution">
    <text evidence="2">The sequence shown here is derived from an EMBL/GenBank/DDBJ whole genome shotgun (WGS) entry which is preliminary data.</text>
</comment>
<evidence type="ECO:0000313" key="3">
    <source>
        <dbReference type="Proteomes" id="UP000656732"/>
    </source>
</evidence>
<evidence type="ECO:0000313" key="2">
    <source>
        <dbReference type="EMBL" id="GGQ80744.1"/>
    </source>
</evidence>
<protein>
    <submittedName>
        <fullName evidence="2">Uncharacterized protein</fullName>
    </submittedName>
</protein>
<feature type="region of interest" description="Disordered" evidence="1">
    <location>
        <begin position="75"/>
        <end position="95"/>
    </location>
</feature>
<reference evidence="2" key="1">
    <citation type="journal article" date="2014" name="Int. J. Syst. Evol. Microbiol.">
        <title>Complete genome sequence of Corynebacterium casei LMG S-19264T (=DSM 44701T), isolated from a smear-ripened cheese.</title>
        <authorList>
            <consortium name="US DOE Joint Genome Institute (JGI-PGF)"/>
            <person name="Walter F."/>
            <person name="Albersmeier A."/>
            <person name="Kalinowski J."/>
            <person name="Ruckert C."/>
        </authorList>
    </citation>
    <scope>NUCLEOTIDE SEQUENCE</scope>
    <source>
        <strain evidence="2">JCM 4403</strain>
    </source>
</reference>
<name>A0A918EY12_9ACTN</name>